<dbReference type="EMBL" id="JABFTP020000021">
    <property type="protein sequence ID" value="KAL3269101.1"/>
    <property type="molecule type" value="Genomic_DNA"/>
</dbReference>
<gene>
    <name evidence="2" type="ORF">HHI36_008183</name>
</gene>
<organism evidence="2 3">
    <name type="scientific">Cryptolaemus montrouzieri</name>
    <dbReference type="NCBI Taxonomy" id="559131"/>
    <lineage>
        <taxon>Eukaryota</taxon>
        <taxon>Metazoa</taxon>
        <taxon>Ecdysozoa</taxon>
        <taxon>Arthropoda</taxon>
        <taxon>Hexapoda</taxon>
        <taxon>Insecta</taxon>
        <taxon>Pterygota</taxon>
        <taxon>Neoptera</taxon>
        <taxon>Endopterygota</taxon>
        <taxon>Coleoptera</taxon>
        <taxon>Polyphaga</taxon>
        <taxon>Cucujiformia</taxon>
        <taxon>Coccinelloidea</taxon>
        <taxon>Coccinellidae</taxon>
        <taxon>Scymninae</taxon>
        <taxon>Scymnini</taxon>
        <taxon>Cryptolaemus</taxon>
    </lineage>
</organism>
<dbReference type="AlphaFoldDB" id="A0ABD2MRM2"/>
<sequence>MFIGIVVYFLSLIFILMVNRKKRLNLKISSTWEVNSNFELAIATWYFIFWFPDCILMITETFFEPDGPDYWILVTYTLGHTFSLVLLGFLYYTDDQFNSSFRKIFKIY</sequence>
<feature type="transmembrane region" description="Helical" evidence="1">
    <location>
        <begin position="70"/>
        <end position="92"/>
    </location>
</feature>
<name>A0ABD2MRM2_9CUCU</name>
<reference evidence="2 3" key="1">
    <citation type="journal article" date="2021" name="BMC Biol.">
        <title>Horizontally acquired antibacterial genes associated with adaptive radiation of ladybird beetles.</title>
        <authorList>
            <person name="Li H.S."/>
            <person name="Tang X.F."/>
            <person name="Huang Y.H."/>
            <person name="Xu Z.Y."/>
            <person name="Chen M.L."/>
            <person name="Du X.Y."/>
            <person name="Qiu B.Y."/>
            <person name="Chen P.T."/>
            <person name="Zhang W."/>
            <person name="Slipinski A."/>
            <person name="Escalona H.E."/>
            <person name="Waterhouse R.M."/>
            <person name="Zwick A."/>
            <person name="Pang H."/>
        </authorList>
    </citation>
    <scope>NUCLEOTIDE SEQUENCE [LARGE SCALE GENOMIC DNA]</scope>
    <source>
        <strain evidence="2">SYSU2018</strain>
    </source>
</reference>
<keyword evidence="1" id="KW-0472">Membrane</keyword>
<comment type="caution">
    <text evidence="2">The sequence shown here is derived from an EMBL/GenBank/DDBJ whole genome shotgun (WGS) entry which is preliminary data.</text>
</comment>
<evidence type="ECO:0000256" key="1">
    <source>
        <dbReference type="SAM" id="Phobius"/>
    </source>
</evidence>
<dbReference type="Proteomes" id="UP001516400">
    <property type="component" value="Unassembled WGS sequence"/>
</dbReference>
<protein>
    <submittedName>
        <fullName evidence="2">Uncharacterized protein</fullName>
    </submittedName>
</protein>
<keyword evidence="3" id="KW-1185">Reference proteome</keyword>
<keyword evidence="1" id="KW-1133">Transmembrane helix</keyword>
<evidence type="ECO:0000313" key="3">
    <source>
        <dbReference type="Proteomes" id="UP001516400"/>
    </source>
</evidence>
<proteinExistence type="predicted"/>
<keyword evidence="1" id="KW-0812">Transmembrane</keyword>
<feature type="transmembrane region" description="Helical" evidence="1">
    <location>
        <begin position="44"/>
        <end position="63"/>
    </location>
</feature>
<evidence type="ECO:0000313" key="2">
    <source>
        <dbReference type="EMBL" id="KAL3269101.1"/>
    </source>
</evidence>
<accession>A0ABD2MRM2</accession>